<dbReference type="WBParaSite" id="TCONS_00005476.p1">
    <property type="protein sequence ID" value="TCONS_00005476.p1"/>
    <property type="gene ID" value="XLOC_003759"/>
</dbReference>
<proteinExistence type="predicted"/>
<accession>A0A0K0E236</accession>
<evidence type="ECO:0000313" key="1">
    <source>
        <dbReference type="Proteomes" id="UP000035681"/>
    </source>
</evidence>
<dbReference type="WBParaSite" id="SSTP_0000355700.1">
    <property type="protein sequence ID" value="SSTP_0000355700.1"/>
    <property type="gene ID" value="SSTP_0000355700"/>
</dbReference>
<dbReference type="Proteomes" id="UP000035681">
    <property type="component" value="Unplaced"/>
</dbReference>
<name>A0A0K0E236_STRER</name>
<dbReference type="AlphaFoldDB" id="A0A0K0E236"/>
<sequence length="108" mass="13371">MLQSIRDFLKYVYELIFGSKNNKKKKYVYDREYKEYQKAFASKEYIEDDYGNEYSDDGDDFYPPYYYDYDGNYDTHSLPLNKRTQLRKRRIRRKKILKKPPFIKPEES</sequence>
<evidence type="ECO:0000313" key="2">
    <source>
        <dbReference type="WBParaSite" id="SSTP_0000355700.1"/>
    </source>
</evidence>
<keyword evidence="1" id="KW-1185">Reference proteome</keyword>
<protein>
    <submittedName>
        <fullName evidence="2">Plasmodium yoelii subtelomeric region (PYST-C1)</fullName>
    </submittedName>
</protein>
<reference evidence="2" key="1">
    <citation type="submission" date="2015-08" db="UniProtKB">
        <authorList>
            <consortium name="WormBaseParasite"/>
        </authorList>
    </citation>
    <scope>IDENTIFICATION</scope>
</reference>
<organism evidence="2">
    <name type="scientific">Strongyloides stercoralis</name>
    <name type="common">Threadworm</name>
    <dbReference type="NCBI Taxonomy" id="6248"/>
    <lineage>
        <taxon>Eukaryota</taxon>
        <taxon>Metazoa</taxon>
        <taxon>Ecdysozoa</taxon>
        <taxon>Nematoda</taxon>
        <taxon>Chromadorea</taxon>
        <taxon>Rhabditida</taxon>
        <taxon>Tylenchina</taxon>
        <taxon>Panagrolaimomorpha</taxon>
        <taxon>Strongyloidoidea</taxon>
        <taxon>Strongyloididae</taxon>
        <taxon>Strongyloides</taxon>
    </lineage>
</organism>